<dbReference type="SUPFAM" id="SSF88659">
    <property type="entry name" value="Sigma3 and sigma4 domains of RNA polymerase sigma factors"/>
    <property type="match status" value="1"/>
</dbReference>
<dbReference type="Pfam" id="PF04545">
    <property type="entry name" value="Sigma70_r4"/>
    <property type="match status" value="1"/>
</dbReference>
<dbReference type="OrthoDB" id="2937128at2"/>
<evidence type="ECO:0000259" key="2">
    <source>
        <dbReference type="Pfam" id="PF04545"/>
    </source>
</evidence>
<accession>A0A150L7M1</accession>
<proteinExistence type="predicted"/>
<dbReference type="RefSeq" id="WP_153017481.1">
    <property type="nucleotide sequence ID" value="NZ_LQYN01000033.1"/>
</dbReference>
<dbReference type="AlphaFoldDB" id="A0A150L7M1"/>
<dbReference type="InterPro" id="IPR014284">
    <property type="entry name" value="RNA_pol_sigma-70_dom"/>
</dbReference>
<keyword evidence="1" id="KW-0472">Membrane</keyword>
<feature type="domain" description="DUF4179" evidence="3">
    <location>
        <begin position="249"/>
        <end position="334"/>
    </location>
</feature>
<dbReference type="PATRIC" id="fig|46224.3.peg.2437"/>
<dbReference type="GO" id="GO:0003700">
    <property type="term" value="F:DNA-binding transcription factor activity"/>
    <property type="evidence" value="ECO:0007669"/>
    <property type="project" value="InterPro"/>
</dbReference>
<keyword evidence="1" id="KW-1133">Transmembrane helix</keyword>
<dbReference type="InterPro" id="IPR007630">
    <property type="entry name" value="RNA_pol_sigma70_r4"/>
</dbReference>
<dbReference type="CDD" id="cd06171">
    <property type="entry name" value="Sigma70_r4"/>
    <property type="match status" value="1"/>
</dbReference>
<name>A0A150L7M1_9BACI</name>
<sequence length="694" mass="80597">MIPAKIEPTFITTKREKGMESIIDWFDLHKQSFYTLGWSYLRNQMQMGELFYRTIINVHKELPRLKKETSFETKVTSIFIQTCRELSNEKSPQAIEENETHQQFFNVLDQLNKYEKEALTLTYIKGLSQEEVAHLLQVSVEKLKDHLFFGIQSLRKGMGYEQAFNGCNEYHRNYVDYLEKNLDRSKKIDFEVHMHHCQHCREDLASFQEVMVTLLNSTKRMFEEFHVPSDFMENVRARFAEKEKNRKLKNKKRKKIGIAITSLFALLIGIGIFTGSFTNLYYTWTEEDPELRPFLQKGLGERLNLEAENNGIKIKIKSAIADDIQTLVFYEIEDTKGDNQYLIDNGEGVSVDNEIEMNSEADLRFYPPDLKSDLNKKEKNVYHGKISLQPLLKDKGVIKLSITQLQKLVRDSSNRNSVWGYEGMEEAESGKWNFEIPLTKKPSFEYALNGETEIEGIPVRFDKLTVAPTTTVLDFAINNERTDKQVEGPNFDNIVVNDKKVKADLYNGYSAEYVGDWIIYQSNFNPLFGEKPKKVNVQFASARLTFKDEKTIELDASKKYPQTFEYAGSKISIDKVKVGKPTKVVISNSEIKNRAYETLDFEFFGDGKNEPSSMESETQGVLVDKNGKEYDMNLNPFAYEEIEQPRYFETVYNMTLQTDNPKEKVIPKRLVIHGYNTMKYIDDVVKISVKHKKE</sequence>
<dbReference type="EMBL" id="LQYN01000033">
    <property type="protein sequence ID" value="KYD08284.1"/>
    <property type="molecule type" value="Genomic_DNA"/>
</dbReference>
<dbReference type="GO" id="GO:0006352">
    <property type="term" value="P:DNA-templated transcription initiation"/>
    <property type="evidence" value="ECO:0007669"/>
    <property type="project" value="InterPro"/>
</dbReference>
<dbReference type="InterPro" id="IPR036388">
    <property type="entry name" value="WH-like_DNA-bd_sf"/>
</dbReference>
<keyword evidence="1" id="KW-0812">Transmembrane</keyword>
<evidence type="ECO:0000256" key="1">
    <source>
        <dbReference type="SAM" id="Phobius"/>
    </source>
</evidence>
<dbReference type="STRING" id="46224.B4102_2857"/>
<dbReference type="Proteomes" id="UP000075666">
    <property type="component" value="Unassembled WGS sequence"/>
</dbReference>
<dbReference type="Gene3D" id="1.10.10.10">
    <property type="entry name" value="Winged helix-like DNA-binding domain superfamily/Winged helix DNA-binding domain"/>
    <property type="match status" value="1"/>
</dbReference>
<protein>
    <recommendedName>
        <fullName evidence="6">DUF4179 domain-containing protein</fullName>
    </recommendedName>
</protein>
<keyword evidence="5" id="KW-1185">Reference proteome</keyword>
<organism evidence="4 5">
    <name type="scientific">Heyndrickxia sporothermodurans</name>
    <dbReference type="NCBI Taxonomy" id="46224"/>
    <lineage>
        <taxon>Bacteria</taxon>
        <taxon>Bacillati</taxon>
        <taxon>Bacillota</taxon>
        <taxon>Bacilli</taxon>
        <taxon>Bacillales</taxon>
        <taxon>Bacillaceae</taxon>
        <taxon>Heyndrickxia</taxon>
    </lineage>
</organism>
<dbReference type="InterPro" id="IPR013324">
    <property type="entry name" value="RNA_pol_sigma_r3/r4-like"/>
</dbReference>
<dbReference type="Pfam" id="PF13786">
    <property type="entry name" value="DUF4179"/>
    <property type="match status" value="1"/>
</dbReference>
<evidence type="ECO:0000313" key="4">
    <source>
        <dbReference type="EMBL" id="KYD08284.1"/>
    </source>
</evidence>
<evidence type="ECO:0008006" key="6">
    <source>
        <dbReference type="Google" id="ProtNLM"/>
    </source>
</evidence>
<reference evidence="4 5" key="1">
    <citation type="submission" date="2016-01" db="EMBL/GenBank/DDBJ databases">
        <title>Genome Sequences of Twelve Sporeforming Bacillus Species Isolated from Foods.</title>
        <authorList>
            <person name="Berendsen E.M."/>
            <person name="Wells-Bennik M.H."/>
            <person name="Krawcyk A.O."/>
            <person name="De Jong A."/>
            <person name="Holsappel S."/>
            <person name="Eijlander R.T."/>
            <person name="Kuipers O.P."/>
        </authorList>
    </citation>
    <scope>NUCLEOTIDE SEQUENCE [LARGE SCALE GENOMIC DNA]</scope>
    <source>
        <strain evidence="4 5">B4102</strain>
    </source>
</reference>
<comment type="caution">
    <text evidence="4">The sequence shown here is derived from an EMBL/GenBank/DDBJ whole genome shotgun (WGS) entry which is preliminary data.</text>
</comment>
<feature type="transmembrane region" description="Helical" evidence="1">
    <location>
        <begin position="256"/>
        <end position="282"/>
    </location>
</feature>
<evidence type="ECO:0000313" key="5">
    <source>
        <dbReference type="Proteomes" id="UP000075666"/>
    </source>
</evidence>
<feature type="domain" description="RNA polymerase sigma-70 region 4" evidence="2">
    <location>
        <begin position="107"/>
        <end position="156"/>
    </location>
</feature>
<evidence type="ECO:0000259" key="3">
    <source>
        <dbReference type="Pfam" id="PF13786"/>
    </source>
</evidence>
<dbReference type="Gene3D" id="2.60.40.1630">
    <property type="entry name" value="bacillus anthracis domain"/>
    <property type="match status" value="1"/>
</dbReference>
<gene>
    <name evidence="4" type="ORF">B4102_2857</name>
</gene>
<dbReference type="NCBIfam" id="TIGR02937">
    <property type="entry name" value="sigma70-ECF"/>
    <property type="match status" value="1"/>
</dbReference>
<dbReference type="InterPro" id="IPR025436">
    <property type="entry name" value="DUF4179"/>
</dbReference>